<keyword evidence="2" id="KW-1185">Reference proteome</keyword>
<dbReference type="Proteomes" id="UP000612362">
    <property type="component" value="Unassembled WGS sequence"/>
</dbReference>
<organism evidence="1 2">
    <name type="scientific">Ktedonospora formicarum</name>
    <dbReference type="NCBI Taxonomy" id="2778364"/>
    <lineage>
        <taxon>Bacteria</taxon>
        <taxon>Bacillati</taxon>
        <taxon>Chloroflexota</taxon>
        <taxon>Ktedonobacteria</taxon>
        <taxon>Ktedonobacterales</taxon>
        <taxon>Ktedonobacteraceae</taxon>
        <taxon>Ktedonospora</taxon>
    </lineage>
</organism>
<dbReference type="RefSeq" id="WP_220199389.1">
    <property type="nucleotide sequence ID" value="NZ_BNJF01000008.1"/>
</dbReference>
<evidence type="ECO:0000313" key="2">
    <source>
        <dbReference type="Proteomes" id="UP000612362"/>
    </source>
</evidence>
<protein>
    <submittedName>
        <fullName evidence="1">Uncharacterized protein</fullName>
    </submittedName>
</protein>
<proteinExistence type="predicted"/>
<evidence type="ECO:0000313" key="1">
    <source>
        <dbReference type="EMBL" id="GHO50359.1"/>
    </source>
</evidence>
<gene>
    <name evidence="1" type="ORF">KSX_85220</name>
</gene>
<sequence length="173" mass="18971">MWSQYALSERERQAGEQLSQETTGHLVTLLTPLLEVLDTLLDTCLVRTLFETVQALIVWRDASKAMLLSELGAFLASPAHAPAGTKRLSRLLHSPCWHARVIEHFLWTQASQAIASLKSQGETPLLVWDESVLEKPESLTLEGLGSVRSSQAFINPLEAPSSCQACNGSGCWS</sequence>
<comment type="caution">
    <text evidence="1">The sequence shown here is derived from an EMBL/GenBank/DDBJ whole genome shotgun (WGS) entry which is preliminary data.</text>
</comment>
<accession>A0A8J3IE64</accession>
<dbReference type="EMBL" id="BNJF01000008">
    <property type="protein sequence ID" value="GHO50359.1"/>
    <property type="molecule type" value="Genomic_DNA"/>
</dbReference>
<dbReference type="AlphaFoldDB" id="A0A8J3IE64"/>
<reference evidence="1" key="1">
    <citation type="submission" date="2020-10" db="EMBL/GenBank/DDBJ databases">
        <title>Taxonomic study of unclassified bacteria belonging to the class Ktedonobacteria.</title>
        <authorList>
            <person name="Yabe S."/>
            <person name="Wang C.M."/>
            <person name="Zheng Y."/>
            <person name="Sakai Y."/>
            <person name="Cavaletti L."/>
            <person name="Monciardini P."/>
            <person name="Donadio S."/>
        </authorList>
    </citation>
    <scope>NUCLEOTIDE SEQUENCE</scope>
    <source>
        <strain evidence="1">SOSP1-1</strain>
    </source>
</reference>
<name>A0A8J3IE64_9CHLR</name>